<dbReference type="EMBL" id="RKHR01000004">
    <property type="protein sequence ID" value="ROS01212.1"/>
    <property type="molecule type" value="Genomic_DNA"/>
</dbReference>
<evidence type="ECO:0000256" key="2">
    <source>
        <dbReference type="ARBA" id="ARBA00022741"/>
    </source>
</evidence>
<keyword evidence="2" id="KW-0547">Nucleotide-binding</keyword>
<dbReference type="Pfam" id="PF00012">
    <property type="entry name" value="HSP70"/>
    <property type="match status" value="1"/>
</dbReference>
<evidence type="ECO:0000256" key="3">
    <source>
        <dbReference type="ARBA" id="ARBA00022840"/>
    </source>
</evidence>
<evidence type="ECO:0000256" key="1">
    <source>
        <dbReference type="ARBA" id="ARBA00007381"/>
    </source>
</evidence>
<dbReference type="RefSeq" id="WP_123712030.1">
    <property type="nucleotide sequence ID" value="NZ_RKHR01000004.1"/>
</dbReference>
<dbReference type="PANTHER" id="PTHR42749">
    <property type="entry name" value="CELL SHAPE-DETERMINING PROTEIN MREB"/>
    <property type="match status" value="1"/>
</dbReference>
<dbReference type="InterPro" id="IPR018181">
    <property type="entry name" value="Heat_shock_70_CS"/>
</dbReference>
<dbReference type="SUPFAM" id="SSF53067">
    <property type="entry name" value="Actin-like ATPase domain"/>
    <property type="match status" value="2"/>
</dbReference>
<name>A0A3N2DNE9_9GAMM</name>
<dbReference type="InterPro" id="IPR013126">
    <property type="entry name" value="Hsp_70_fam"/>
</dbReference>
<comment type="caution">
    <text evidence="4">The sequence shown here is derived from an EMBL/GenBank/DDBJ whole genome shotgun (WGS) entry which is preliminary data.</text>
</comment>
<dbReference type="PROSITE" id="PS00329">
    <property type="entry name" value="HSP70_2"/>
    <property type="match status" value="1"/>
</dbReference>
<dbReference type="GO" id="GO:0005524">
    <property type="term" value="F:ATP binding"/>
    <property type="evidence" value="ECO:0007669"/>
    <property type="project" value="UniProtKB-KW"/>
</dbReference>
<accession>A0A3N2DNE9</accession>
<evidence type="ECO:0000313" key="5">
    <source>
        <dbReference type="Proteomes" id="UP000275394"/>
    </source>
</evidence>
<dbReference type="Gene3D" id="3.90.640.10">
    <property type="entry name" value="Actin, Chain A, domain 4"/>
    <property type="match status" value="1"/>
</dbReference>
<dbReference type="OrthoDB" id="580874at2"/>
<protein>
    <submittedName>
        <fullName evidence="4">Molecular chaperone DnaK (HSP70)</fullName>
    </submittedName>
</protein>
<dbReference type="CDD" id="cd10170">
    <property type="entry name" value="ASKHA_NBD_HSP70"/>
    <property type="match status" value="1"/>
</dbReference>
<dbReference type="Gene3D" id="3.30.420.40">
    <property type="match status" value="2"/>
</dbReference>
<keyword evidence="3" id="KW-0067">ATP-binding</keyword>
<sequence>MSRYTVGIDLGTTNTALAYVDNAADDKRVQPFAITQVVASGSVEARKTLPSTAYISAGTELVAGALNLPWRSEDKVVLGAFARDQGAKVPTRFIHSAKSWFGHNSIDPESAILPANSPEQDAKRAPTEVAKMLLTHLREAWNHEFASDDASADLIDQEVTLCVPASFDANARNLTVAAAEAVGFKNLHLLEEPQAAIYSWIEALGDGWRKELKKGDLVLVVDVGGGTSDFSLVAITEEAGELQLRRVAVGEHILLGGDNMDLALAYGVAQRLKQEKSKKLDDWQMAALVQQCRKAKEVMLADSSIASQQLTILGRGSSVIGGALKIELQRETLQQVLLEGFFPEISADEMPARPRRRGFREQGLPYASDAGITRHLAKFLNQHADAVTELLPELTPEPGQPVLPTAVLFNGGVFNADVLRDRVMETLYSWAEDVGAQEPRALEQGKLDLAVAHGAAYLGLARAGEGIRIRGGSARSYYIGIESAEPAVPGFEPPMHAMCVVPHGMEEGTSIDISGAEAGLCIYTGEPGEFQFYSSTVRTGDKPGELIEFDEGELIEHNPVETALGERKGEVAEIDLRSNFTDIGVLQLLCVNANTQETYDLEFNVRHHDDEG</sequence>
<proteinExistence type="inferred from homology"/>
<dbReference type="PANTHER" id="PTHR42749:SF1">
    <property type="entry name" value="CELL SHAPE-DETERMINING PROTEIN MREB"/>
    <property type="match status" value="1"/>
</dbReference>
<dbReference type="GO" id="GO:0140662">
    <property type="term" value="F:ATP-dependent protein folding chaperone"/>
    <property type="evidence" value="ECO:0007669"/>
    <property type="project" value="InterPro"/>
</dbReference>
<evidence type="ECO:0000313" key="4">
    <source>
        <dbReference type="EMBL" id="ROS01212.1"/>
    </source>
</evidence>
<dbReference type="AlphaFoldDB" id="A0A3N2DNE9"/>
<reference evidence="4 5" key="1">
    <citation type="submission" date="2018-11" db="EMBL/GenBank/DDBJ databases">
        <title>Genomic Encyclopedia of Type Strains, Phase IV (KMG-IV): sequencing the most valuable type-strain genomes for metagenomic binning, comparative biology and taxonomic classification.</title>
        <authorList>
            <person name="Goeker M."/>
        </authorList>
    </citation>
    <scope>NUCLEOTIDE SEQUENCE [LARGE SCALE GENOMIC DNA]</scope>
    <source>
        <strain evidence="4 5">DSM 100316</strain>
    </source>
</reference>
<comment type="similarity">
    <text evidence="1">Belongs to the heat shock protein 70 family.</text>
</comment>
<keyword evidence="5" id="KW-1185">Reference proteome</keyword>
<gene>
    <name evidence="4" type="ORF">EDC56_1640</name>
</gene>
<dbReference type="InterPro" id="IPR043129">
    <property type="entry name" value="ATPase_NBD"/>
</dbReference>
<organism evidence="4 5">
    <name type="scientific">Sinobacterium caligoides</name>
    <dbReference type="NCBI Taxonomy" id="933926"/>
    <lineage>
        <taxon>Bacteria</taxon>
        <taxon>Pseudomonadati</taxon>
        <taxon>Pseudomonadota</taxon>
        <taxon>Gammaproteobacteria</taxon>
        <taxon>Cellvibrionales</taxon>
        <taxon>Spongiibacteraceae</taxon>
        <taxon>Sinobacterium</taxon>
    </lineage>
</organism>
<dbReference type="Proteomes" id="UP000275394">
    <property type="component" value="Unassembled WGS sequence"/>
</dbReference>